<protein>
    <submittedName>
        <fullName evidence="2">Uncharacterized protein</fullName>
    </submittedName>
</protein>
<dbReference type="Proteomes" id="UP001597389">
    <property type="component" value="Unassembled WGS sequence"/>
</dbReference>
<keyword evidence="1" id="KW-0732">Signal</keyword>
<organism evidence="2 3">
    <name type="scientific">Rubritalea tangerina</name>
    <dbReference type="NCBI Taxonomy" id="430798"/>
    <lineage>
        <taxon>Bacteria</taxon>
        <taxon>Pseudomonadati</taxon>
        <taxon>Verrucomicrobiota</taxon>
        <taxon>Verrucomicrobiia</taxon>
        <taxon>Verrucomicrobiales</taxon>
        <taxon>Rubritaleaceae</taxon>
        <taxon>Rubritalea</taxon>
    </lineage>
</organism>
<sequence>MPLHLPRKITLLVLVSLTPLLTQAKEYPDIKIDQLITKNDARKIGYSKLSKAEREALRITLINLYLQGHKEGKDTGVKEGISRAAKAIAGGGVGGVRGGAIESKIDGEFNGWEGETIVKLMNGQIWQQTDFQMKITYKFMPKVTIYQSNGITKMIVDGTNKAVAVTRLK</sequence>
<evidence type="ECO:0000313" key="2">
    <source>
        <dbReference type="EMBL" id="MFD2157523.1"/>
    </source>
</evidence>
<dbReference type="EMBL" id="JBHUJB010000007">
    <property type="protein sequence ID" value="MFD2157523.1"/>
    <property type="molecule type" value="Genomic_DNA"/>
</dbReference>
<name>A0ABW4Z6L0_9BACT</name>
<gene>
    <name evidence="2" type="ORF">ACFSW8_01275</name>
</gene>
<keyword evidence="3" id="KW-1185">Reference proteome</keyword>
<feature type="signal peptide" evidence="1">
    <location>
        <begin position="1"/>
        <end position="24"/>
    </location>
</feature>
<reference evidence="3" key="1">
    <citation type="journal article" date="2019" name="Int. J. Syst. Evol. Microbiol.">
        <title>The Global Catalogue of Microorganisms (GCM) 10K type strain sequencing project: providing services to taxonomists for standard genome sequencing and annotation.</title>
        <authorList>
            <consortium name="The Broad Institute Genomics Platform"/>
            <consortium name="The Broad Institute Genome Sequencing Center for Infectious Disease"/>
            <person name="Wu L."/>
            <person name="Ma J."/>
        </authorList>
    </citation>
    <scope>NUCLEOTIDE SEQUENCE [LARGE SCALE GENOMIC DNA]</scope>
    <source>
        <strain evidence="3">CCUG 57942</strain>
    </source>
</reference>
<accession>A0ABW4Z6L0</accession>
<evidence type="ECO:0000256" key="1">
    <source>
        <dbReference type="SAM" id="SignalP"/>
    </source>
</evidence>
<dbReference type="RefSeq" id="WP_377177241.1">
    <property type="nucleotide sequence ID" value="NZ_JBHUJB010000007.1"/>
</dbReference>
<feature type="chain" id="PRO_5045104397" evidence="1">
    <location>
        <begin position="25"/>
        <end position="169"/>
    </location>
</feature>
<comment type="caution">
    <text evidence="2">The sequence shown here is derived from an EMBL/GenBank/DDBJ whole genome shotgun (WGS) entry which is preliminary data.</text>
</comment>
<evidence type="ECO:0000313" key="3">
    <source>
        <dbReference type="Proteomes" id="UP001597389"/>
    </source>
</evidence>
<proteinExistence type="predicted"/>